<feature type="chain" id="PRO_5019424183" description="chitinase" evidence="7">
    <location>
        <begin position="25"/>
        <end position="598"/>
    </location>
</feature>
<evidence type="ECO:0000256" key="7">
    <source>
        <dbReference type="SAM" id="SignalP"/>
    </source>
</evidence>
<dbReference type="InterPro" id="IPR003961">
    <property type="entry name" value="FN3_dom"/>
</dbReference>
<evidence type="ECO:0000256" key="3">
    <source>
        <dbReference type="ARBA" id="ARBA00022801"/>
    </source>
</evidence>
<dbReference type="GO" id="GO:0000272">
    <property type="term" value="P:polysaccharide catabolic process"/>
    <property type="evidence" value="ECO:0007669"/>
    <property type="project" value="UniProtKB-KW"/>
</dbReference>
<dbReference type="PROSITE" id="PS01095">
    <property type="entry name" value="GH18_1"/>
    <property type="match status" value="1"/>
</dbReference>
<dbReference type="PANTHER" id="PTHR45708:SF49">
    <property type="entry name" value="ENDOCHITINASE"/>
    <property type="match status" value="1"/>
</dbReference>
<dbReference type="SMART" id="SM00060">
    <property type="entry name" value="FN3"/>
    <property type="match status" value="1"/>
</dbReference>
<dbReference type="InterPro" id="IPR017853">
    <property type="entry name" value="GH"/>
</dbReference>
<comment type="similarity">
    <text evidence="1">Belongs to the glycosyl hydrolase 18 family. Chitinase class II subfamily.</text>
</comment>
<evidence type="ECO:0000259" key="9">
    <source>
        <dbReference type="PROSITE" id="PS51910"/>
    </source>
</evidence>
<protein>
    <recommendedName>
        <fullName evidence="2">chitinase</fullName>
        <ecNumber evidence="2">3.2.1.14</ecNumber>
    </recommendedName>
</protein>
<dbReference type="PANTHER" id="PTHR45708">
    <property type="entry name" value="ENDOCHITINASE"/>
    <property type="match status" value="1"/>
</dbReference>
<name>A0A438LWB3_9ACTN</name>
<evidence type="ECO:0000256" key="4">
    <source>
        <dbReference type="ARBA" id="ARBA00023295"/>
    </source>
</evidence>
<dbReference type="CDD" id="cd00063">
    <property type="entry name" value="FN3"/>
    <property type="match status" value="1"/>
</dbReference>
<dbReference type="Proteomes" id="UP000284824">
    <property type="component" value="Unassembled WGS sequence"/>
</dbReference>
<keyword evidence="11" id="KW-1185">Reference proteome</keyword>
<dbReference type="InterPro" id="IPR050542">
    <property type="entry name" value="Glycosyl_Hydrlase18_Chitinase"/>
</dbReference>
<organism evidence="10 11">
    <name type="scientific">Nonomuraea polychroma</name>
    <dbReference type="NCBI Taxonomy" id="46176"/>
    <lineage>
        <taxon>Bacteria</taxon>
        <taxon>Bacillati</taxon>
        <taxon>Actinomycetota</taxon>
        <taxon>Actinomycetes</taxon>
        <taxon>Streptosporangiales</taxon>
        <taxon>Streptosporangiaceae</taxon>
        <taxon>Nonomuraea</taxon>
    </lineage>
</organism>
<dbReference type="SUPFAM" id="SSF49265">
    <property type="entry name" value="Fibronectin type III"/>
    <property type="match status" value="1"/>
</dbReference>
<keyword evidence="5" id="KW-0119">Carbohydrate metabolism</keyword>
<keyword evidence="5" id="KW-0624">Polysaccharide degradation</keyword>
<feature type="domain" description="GH18" evidence="9">
    <location>
        <begin position="262"/>
        <end position="597"/>
    </location>
</feature>
<dbReference type="InterPro" id="IPR036116">
    <property type="entry name" value="FN3_sf"/>
</dbReference>
<dbReference type="InterPro" id="IPR003305">
    <property type="entry name" value="CenC_carb-bd"/>
</dbReference>
<dbReference type="InterPro" id="IPR008979">
    <property type="entry name" value="Galactose-bd-like_sf"/>
</dbReference>
<evidence type="ECO:0000256" key="5">
    <source>
        <dbReference type="ARBA" id="ARBA00023326"/>
    </source>
</evidence>
<comment type="caution">
    <text evidence="10">The sequence shown here is derived from an EMBL/GenBank/DDBJ whole genome shotgun (WGS) entry which is preliminary data.</text>
</comment>
<dbReference type="RefSeq" id="WP_127930528.1">
    <property type="nucleotide sequence ID" value="NZ_SAUN01000001.1"/>
</dbReference>
<sequence length="598" mass="62406">MKLRAAAAALALIFTALHASPAYAANILTNPGFESGLSGWTCSASSGAQAVTSPVHGGARALQATPAGSDTARCQQTVTVQPNTAYQLSGWVQGNYVFLGATGTGVDASTWGAPGAAWSQLKTSFTTGSATSVTIYVNGWYGQGAYLADDVVLDGPGGTPDTQAPAVPGNVAVGGATSSSLTVSWSASTDNVGVARYEVSRDNGTPATTTATSHTATGLTANTAYGFRVRACDAAGNCSAYSASVSGTTTSGGGGGGGLPKRVLVGYLHASFANGSGYIRMSDVPNEWDVINLAFGEPTSVTSGDIRFRQCPVAECPNVEPEADFIAAIKAKQAQGKKVLISIGGQNGQVQLTTAAARDKFVESVSAIIDRYGLDGLDIDFEGHSLYLNPGDTNLASPTTPVIVNLISALKTLKNRYGARFVLTMAPETFFVQLGYQFYGPGPNGTTDNRSASYLPVIHAMRNDLTLLHVQDYNSGPIMGLDNQYHFMGGHDFHVAMTDMLLAGFPITGNPANVFPPLRQEQVAIGLPASVNAGNGFTSVPEVQKAFDCLAKGSNCGTYRPRGVYPGLRGLMTWSINWDKHNGFEFSRSHRAYLNALT</sequence>
<keyword evidence="7" id="KW-0732">Signal</keyword>
<dbReference type="EMBL" id="SAUN01000001">
    <property type="protein sequence ID" value="RVX37800.1"/>
    <property type="molecule type" value="Genomic_DNA"/>
</dbReference>
<dbReference type="GO" id="GO:0008061">
    <property type="term" value="F:chitin binding"/>
    <property type="evidence" value="ECO:0007669"/>
    <property type="project" value="InterPro"/>
</dbReference>
<dbReference type="InterPro" id="IPR001579">
    <property type="entry name" value="Glyco_hydro_18_chit_AS"/>
</dbReference>
<dbReference type="InterPro" id="IPR001223">
    <property type="entry name" value="Glyco_hydro18_cat"/>
</dbReference>
<dbReference type="PROSITE" id="PS50853">
    <property type="entry name" value="FN3"/>
    <property type="match status" value="1"/>
</dbReference>
<evidence type="ECO:0000256" key="2">
    <source>
        <dbReference type="ARBA" id="ARBA00012729"/>
    </source>
</evidence>
<keyword evidence="3 6" id="KW-0378">Hydrolase</keyword>
<dbReference type="Pfam" id="PF00704">
    <property type="entry name" value="Glyco_hydro_18"/>
    <property type="match status" value="1"/>
</dbReference>
<evidence type="ECO:0000259" key="8">
    <source>
        <dbReference type="PROSITE" id="PS50853"/>
    </source>
</evidence>
<dbReference type="Gene3D" id="3.20.20.80">
    <property type="entry name" value="Glycosidases"/>
    <property type="match status" value="1"/>
</dbReference>
<dbReference type="AlphaFoldDB" id="A0A438LWB3"/>
<dbReference type="EC" id="3.2.1.14" evidence="2"/>
<dbReference type="GO" id="GO:0008843">
    <property type="term" value="F:endochitinase activity"/>
    <property type="evidence" value="ECO:0007669"/>
    <property type="project" value="UniProtKB-EC"/>
</dbReference>
<dbReference type="SUPFAM" id="SSF51445">
    <property type="entry name" value="(Trans)glycosidases"/>
    <property type="match status" value="1"/>
</dbReference>
<dbReference type="SMART" id="SM00636">
    <property type="entry name" value="Glyco_18"/>
    <property type="match status" value="1"/>
</dbReference>
<dbReference type="SUPFAM" id="SSF49785">
    <property type="entry name" value="Galactose-binding domain-like"/>
    <property type="match status" value="1"/>
</dbReference>
<dbReference type="OrthoDB" id="5172397at2"/>
<dbReference type="Pfam" id="PF02018">
    <property type="entry name" value="CBM_4_9"/>
    <property type="match status" value="1"/>
</dbReference>
<proteinExistence type="inferred from homology"/>
<feature type="domain" description="Fibronectin type-III" evidence="8">
    <location>
        <begin position="167"/>
        <end position="252"/>
    </location>
</feature>
<evidence type="ECO:0000256" key="6">
    <source>
        <dbReference type="RuleBase" id="RU000489"/>
    </source>
</evidence>
<dbReference type="Gene3D" id="2.60.120.260">
    <property type="entry name" value="Galactose-binding domain-like"/>
    <property type="match status" value="1"/>
</dbReference>
<evidence type="ECO:0000256" key="1">
    <source>
        <dbReference type="ARBA" id="ARBA00009121"/>
    </source>
</evidence>
<dbReference type="PROSITE" id="PS51910">
    <property type="entry name" value="GH18_2"/>
    <property type="match status" value="1"/>
</dbReference>
<feature type="signal peptide" evidence="7">
    <location>
        <begin position="1"/>
        <end position="24"/>
    </location>
</feature>
<dbReference type="Pfam" id="PF00041">
    <property type="entry name" value="fn3"/>
    <property type="match status" value="1"/>
</dbReference>
<dbReference type="InterPro" id="IPR011583">
    <property type="entry name" value="Chitinase_II/V-like_cat"/>
</dbReference>
<evidence type="ECO:0000313" key="11">
    <source>
        <dbReference type="Proteomes" id="UP000284824"/>
    </source>
</evidence>
<dbReference type="CDD" id="cd02871">
    <property type="entry name" value="GH18_chitinase_D-like"/>
    <property type="match status" value="1"/>
</dbReference>
<reference evidence="10 11" key="1">
    <citation type="submission" date="2019-01" db="EMBL/GenBank/DDBJ databases">
        <title>Sequencing the genomes of 1000 actinobacteria strains.</title>
        <authorList>
            <person name="Klenk H.-P."/>
        </authorList>
    </citation>
    <scope>NUCLEOTIDE SEQUENCE [LARGE SCALE GENOMIC DNA]</scope>
    <source>
        <strain evidence="10 11">DSM 43925</strain>
    </source>
</reference>
<evidence type="ECO:0000313" key="10">
    <source>
        <dbReference type="EMBL" id="RVX37800.1"/>
    </source>
</evidence>
<gene>
    <name evidence="10" type="ORF">EDD27_0076</name>
</gene>
<dbReference type="Gene3D" id="2.60.40.10">
    <property type="entry name" value="Immunoglobulins"/>
    <property type="match status" value="1"/>
</dbReference>
<keyword evidence="4 6" id="KW-0326">Glycosidase</keyword>
<accession>A0A438LWB3</accession>
<dbReference type="InterPro" id="IPR013783">
    <property type="entry name" value="Ig-like_fold"/>
</dbReference>